<dbReference type="RefSeq" id="WP_307248642.1">
    <property type="nucleotide sequence ID" value="NZ_JAUSQZ010000001.1"/>
</dbReference>
<proteinExistence type="predicted"/>
<accession>A0ABT9PB64</accession>
<dbReference type="Pfam" id="PF11350">
    <property type="entry name" value="DUF3152"/>
    <property type="match status" value="1"/>
</dbReference>
<evidence type="ECO:0000313" key="3">
    <source>
        <dbReference type="EMBL" id="MDP9829942.1"/>
    </source>
</evidence>
<dbReference type="InterPro" id="IPR022603">
    <property type="entry name" value="DUF3152"/>
</dbReference>
<organism evidence="3 4">
    <name type="scientific">Kineosporia succinea</name>
    <dbReference type="NCBI Taxonomy" id="84632"/>
    <lineage>
        <taxon>Bacteria</taxon>
        <taxon>Bacillati</taxon>
        <taxon>Actinomycetota</taxon>
        <taxon>Actinomycetes</taxon>
        <taxon>Kineosporiales</taxon>
        <taxon>Kineosporiaceae</taxon>
        <taxon>Kineosporia</taxon>
    </lineage>
</organism>
<dbReference type="Proteomes" id="UP001235712">
    <property type="component" value="Unassembled WGS sequence"/>
</dbReference>
<name>A0ABT9PB64_9ACTN</name>
<evidence type="ECO:0000256" key="1">
    <source>
        <dbReference type="SAM" id="MobiDB-lite"/>
    </source>
</evidence>
<feature type="domain" description="DUF3152" evidence="2">
    <location>
        <begin position="6"/>
        <end position="171"/>
    </location>
</feature>
<gene>
    <name evidence="3" type="ORF">J2S57_005691</name>
</gene>
<evidence type="ECO:0000259" key="2">
    <source>
        <dbReference type="Pfam" id="PF11350"/>
    </source>
</evidence>
<feature type="compositionally biased region" description="Basic and acidic residues" evidence="1">
    <location>
        <begin position="196"/>
        <end position="205"/>
    </location>
</feature>
<evidence type="ECO:0000313" key="4">
    <source>
        <dbReference type="Proteomes" id="UP001235712"/>
    </source>
</evidence>
<dbReference type="EMBL" id="JAUSQZ010000001">
    <property type="protein sequence ID" value="MDP9829942.1"/>
    <property type="molecule type" value="Genomic_DNA"/>
</dbReference>
<reference evidence="3 4" key="1">
    <citation type="submission" date="2023-07" db="EMBL/GenBank/DDBJ databases">
        <title>Sequencing the genomes of 1000 actinobacteria strains.</title>
        <authorList>
            <person name="Klenk H.-P."/>
        </authorList>
    </citation>
    <scope>NUCLEOTIDE SEQUENCE [LARGE SCALE GENOMIC DNA]</scope>
    <source>
        <strain evidence="3 4">DSM 44388</strain>
    </source>
</reference>
<dbReference type="SUPFAM" id="SSF55486">
    <property type="entry name" value="Metalloproteases ('zincins'), catalytic domain"/>
    <property type="match status" value="1"/>
</dbReference>
<feature type="region of interest" description="Disordered" evidence="1">
    <location>
        <begin position="185"/>
        <end position="205"/>
    </location>
</feature>
<sequence length="205" mass="22164">MRTIAYPYDGPGAWVIAPVRSRTLGVSGPVLRYQVAVEHGVRGVPAGEFARQVGRIFADARSWPGQGEVRLRQVGAGRAPDFTIRLSTPGTRDVLCGGTSNGYTSCRNGDDVVINVARWAHGVKGYPASLAVYRAYLINHETGHRLGHGHELCPGRGRAAPVMQQQTLGLHGCRANAWPTRNGRAYEGAPGAYEDPVPRERSGRR</sequence>
<protein>
    <recommendedName>
        <fullName evidence="2">DUF3152 domain-containing protein</fullName>
    </recommendedName>
</protein>
<comment type="caution">
    <text evidence="3">The sequence shown here is derived from an EMBL/GenBank/DDBJ whole genome shotgun (WGS) entry which is preliminary data.</text>
</comment>
<keyword evidence="4" id="KW-1185">Reference proteome</keyword>